<evidence type="ECO:0000313" key="1">
    <source>
        <dbReference type="EMBL" id="OGZ57921.1"/>
    </source>
</evidence>
<dbReference type="AlphaFoldDB" id="A0A1G2H6L4"/>
<proteinExistence type="predicted"/>
<organism evidence="1 2">
    <name type="scientific">Candidatus Spechtbacteria bacterium RIFCSPHIGHO2_01_FULL_43_30</name>
    <dbReference type="NCBI Taxonomy" id="1802158"/>
    <lineage>
        <taxon>Bacteria</taxon>
        <taxon>Candidatus Spechtiibacteriota</taxon>
    </lineage>
</organism>
<comment type="caution">
    <text evidence="1">The sequence shown here is derived from an EMBL/GenBank/DDBJ whole genome shotgun (WGS) entry which is preliminary data.</text>
</comment>
<sequence length="141" mass="15969">MSKIVHISLVCYLKSRNLNIIKVRIKKFIMPESFGEQLNNGGDLESKDAKVVEDLVDESFTELQNPEAEQSREKVLEILEQALKEGNEVDLFIDSVWAPKLLIDSIDTGEGFLMVTYLDENGESCEGIPLEINRVEKGKLR</sequence>
<accession>A0A1G2H6L4</accession>
<dbReference type="STRING" id="1802158.A2827_01740"/>
<protein>
    <submittedName>
        <fullName evidence="1">Uncharacterized protein</fullName>
    </submittedName>
</protein>
<gene>
    <name evidence="1" type="ORF">A2827_01740</name>
</gene>
<evidence type="ECO:0000313" key="2">
    <source>
        <dbReference type="Proteomes" id="UP000177932"/>
    </source>
</evidence>
<dbReference type="Proteomes" id="UP000177932">
    <property type="component" value="Unassembled WGS sequence"/>
</dbReference>
<name>A0A1G2H6L4_9BACT</name>
<reference evidence="1 2" key="1">
    <citation type="journal article" date="2016" name="Nat. Commun.">
        <title>Thousands of microbial genomes shed light on interconnected biogeochemical processes in an aquifer system.</title>
        <authorList>
            <person name="Anantharaman K."/>
            <person name="Brown C.T."/>
            <person name="Hug L.A."/>
            <person name="Sharon I."/>
            <person name="Castelle C.J."/>
            <person name="Probst A.J."/>
            <person name="Thomas B.C."/>
            <person name="Singh A."/>
            <person name="Wilkins M.J."/>
            <person name="Karaoz U."/>
            <person name="Brodie E.L."/>
            <person name="Williams K.H."/>
            <person name="Hubbard S.S."/>
            <person name="Banfield J.F."/>
        </authorList>
    </citation>
    <scope>NUCLEOTIDE SEQUENCE [LARGE SCALE GENOMIC DNA]</scope>
</reference>
<dbReference type="EMBL" id="MHOD01000019">
    <property type="protein sequence ID" value="OGZ57921.1"/>
    <property type="molecule type" value="Genomic_DNA"/>
</dbReference>